<evidence type="ECO:0000313" key="3">
    <source>
        <dbReference type="Proteomes" id="UP000613177"/>
    </source>
</evidence>
<name>A0A8H7VW87_9FUNG</name>
<feature type="compositionally biased region" description="Polar residues" evidence="1">
    <location>
        <begin position="217"/>
        <end position="235"/>
    </location>
</feature>
<comment type="caution">
    <text evidence="2">The sequence shown here is derived from an EMBL/GenBank/DDBJ whole genome shotgun (WGS) entry which is preliminary data.</text>
</comment>
<organism evidence="2 3">
    <name type="scientific">Thamnidium elegans</name>
    <dbReference type="NCBI Taxonomy" id="101142"/>
    <lineage>
        <taxon>Eukaryota</taxon>
        <taxon>Fungi</taxon>
        <taxon>Fungi incertae sedis</taxon>
        <taxon>Mucoromycota</taxon>
        <taxon>Mucoromycotina</taxon>
        <taxon>Mucoromycetes</taxon>
        <taxon>Mucorales</taxon>
        <taxon>Mucorineae</taxon>
        <taxon>Mucoraceae</taxon>
        <taxon>Thamnidium</taxon>
    </lineage>
</organism>
<dbReference type="EMBL" id="JAEPRE010000013">
    <property type="protein sequence ID" value="KAG2236781.1"/>
    <property type="molecule type" value="Genomic_DNA"/>
</dbReference>
<reference evidence="2" key="1">
    <citation type="submission" date="2021-01" db="EMBL/GenBank/DDBJ databases">
        <title>Metabolic potential, ecology and presence of endohyphal bacteria is reflected in genomic diversity of Mucoromycotina.</title>
        <authorList>
            <person name="Muszewska A."/>
            <person name="Okrasinska A."/>
            <person name="Steczkiewicz K."/>
            <person name="Drgas O."/>
            <person name="Orlowska M."/>
            <person name="Perlinska-Lenart U."/>
            <person name="Aleksandrzak-Piekarczyk T."/>
            <person name="Szatraj K."/>
            <person name="Zielenkiewicz U."/>
            <person name="Pilsyk S."/>
            <person name="Malc E."/>
            <person name="Mieczkowski P."/>
            <person name="Kruszewska J.S."/>
            <person name="Biernat P."/>
            <person name="Pawlowska J."/>
        </authorList>
    </citation>
    <scope>NUCLEOTIDE SEQUENCE</scope>
    <source>
        <strain evidence="2">WA0000018081</strain>
    </source>
</reference>
<dbReference type="OrthoDB" id="2279050at2759"/>
<evidence type="ECO:0000256" key="1">
    <source>
        <dbReference type="SAM" id="MobiDB-lite"/>
    </source>
</evidence>
<sequence>MRKGQFKKSYEIFQEDSQSAYTSDIDFDVNEDMWASLCAKVVQRKDERNQNIACSDKLATTSALYKQSNDQHRDNLLATSSFHYPKRQKVSDDIDDLIPNAMIFKAGYNLLKNQYTISTAQEGASANQKPEERKSDVYVLAMDWIGVCAYNFAVKKINEVHVAHHIGDLVLPASLSSFQDFQTTLNLLFSFRNHQLKLKRIVEPAYNRQSASNTLKSFRSVTPPSISPKTSQSNIIHPLPSDDIDDTYDNF</sequence>
<dbReference type="Proteomes" id="UP000613177">
    <property type="component" value="Unassembled WGS sequence"/>
</dbReference>
<gene>
    <name evidence="2" type="ORF">INT48_006965</name>
</gene>
<feature type="compositionally biased region" description="Acidic residues" evidence="1">
    <location>
        <begin position="242"/>
        <end position="251"/>
    </location>
</feature>
<proteinExistence type="predicted"/>
<dbReference type="AlphaFoldDB" id="A0A8H7VW87"/>
<feature type="region of interest" description="Disordered" evidence="1">
    <location>
        <begin position="217"/>
        <end position="251"/>
    </location>
</feature>
<evidence type="ECO:0000313" key="2">
    <source>
        <dbReference type="EMBL" id="KAG2236781.1"/>
    </source>
</evidence>
<keyword evidence="3" id="KW-1185">Reference proteome</keyword>
<accession>A0A8H7VW87</accession>
<protein>
    <submittedName>
        <fullName evidence="2">Uncharacterized protein</fullName>
    </submittedName>
</protein>